<organism evidence="2 3">
    <name type="scientific">Natrinema ejinorense</name>
    <dbReference type="NCBI Taxonomy" id="373386"/>
    <lineage>
        <taxon>Archaea</taxon>
        <taxon>Methanobacteriati</taxon>
        <taxon>Methanobacteriota</taxon>
        <taxon>Stenosarchaea group</taxon>
        <taxon>Halobacteria</taxon>
        <taxon>Halobacteriales</taxon>
        <taxon>Natrialbaceae</taxon>
        <taxon>Natrinema</taxon>
    </lineage>
</organism>
<keyword evidence="3" id="KW-1185">Reference proteome</keyword>
<name>A0A2A5QT22_9EURY</name>
<comment type="caution">
    <text evidence="2">The sequence shown here is derived from an EMBL/GenBank/DDBJ whole genome shotgun (WGS) entry which is preliminary data.</text>
</comment>
<proteinExistence type="predicted"/>
<keyword evidence="1" id="KW-0472">Membrane</keyword>
<keyword evidence="1" id="KW-1133">Transmembrane helix</keyword>
<sequence>MGETAFTVMIAVFWLSEFAFGSLVVYWFLTQGFDDESATVSGSTPLEDRSDTMQSLGMWAAFFVVLVVGILLAS</sequence>
<keyword evidence="1" id="KW-0812">Transmembrane</keyword>
<evidence type="ECO:0000256" key="1">
    <source>
        <dbReference type="SAM" id="Phobius"/>
    </source>
</evidence>
<reference evidence="2 3" key="1">
    <citation type="submission" date="2017-09" db="EMBL/GenBank/DDBJ databases">
        <title>Genome sequences of Natrinema ejinorence JCM 13890T.</title>
        <authorList>
            <person name="Roh S.W."/>
            <person name="Kim Y.B."/>
            <person name="Kim J.Y."/>
        </authorList>
    </citation>
    <scope>NUCLEOTIDE SEQUENCE [LARGE SCALE GENOMIC DNA]</scope>
    <source>
        <strain evidence="2 3">JCM 13890</strain>
    </source>
</reference>
<dbReference type="Proteomes" id="UP000219689">
    <property type="component" value="Unassembled WGS sequence"/>
</dbReference>
<feature type="transmembrane region" description="Helical" evidence="1">
    <location>
        <begin position="7"/>
        <end position="29"/>
    </location>
</feature>
<accession>A0A2A5QT22</accession>
<protein>
    <submittedName>
        <fullName evidence="2">Uncharacterized protein</fullName>
    </submittedName>
</protein>
<evidence type="ECO:0000313" key="2">
    <source>
        <dbReference type="EMBL" id="PCR89962.1"/>
    </source>
</evidence>
<dbReference type="AlphaFoldDB" id="A0A2A5QT22"/>
<evidence type="ECO:0000313" key="3">
    <source>
        <dbReference type="Proteomes" id="UP000219689"/>
    </source>
</evidence>
<gene>
    <name evidence="2" type="ORF">CP557_05070</name>
</gene>
<dbReference type="EMBL" id="NXNI01000001">
    <property type="protein sequence ID" value="PCR89962.1"/>
    <property type="molecule type" value="Genomic_DNA"/>
</dbReference>
<feature type="transmembrane region" description="Helical" evidence="1">
    <location>
        <begin position="56"/>
        <end position="73"/>
    </location>
</feature>